<feature type="region of interest" description="Disordered" evidence="1">
    <location>
        <begin position="116"/>
        <end position="149"/>
    </location>
</feature>
<evidence type="ECO:0000256" key="1">
    <source>
        <dbReference type="SAM" id="MobiDB-lite"/>
    </source>
</evidence>
<keyword evidence="2" id="KW-0732">Signal</keyword>
<feature type="chain" id="PRO_5021034252" evidence="2">
    <location>
        <begin position="26"/>
        <end position="149"/>
    </location>
</feature>
<gene>
    <name evidence="3" type="ORF">EQG79_22485</name>
</gene>
<name>A0A4V1RVW8_9BACT</name>
<organism evidence="3 4">
    <name type="scientific">Spirosoma sordidisoli</name>
    <dbReference type="NCBI Taxonomy" id="2502893"/>
    <lineage>
        <taxon>Bacteria</taxon>
        <taxon>Pseudomonadati</taxon>
        <taxon>Bacteroidota</taxon>
        <taxon>Cytophagia</taxon>
        <taxon>Cytophagales</taxon>
        <taxon>Cytophagaceae</taxon>
        <taxon>Spirosoma</taxon>
    </lineage>
</organism>
<accession>A0A4V1RVW8</accession>
<protein>
    <submittedName>
        <fullName evidence="3">Uncharacterized protein</fullName>
    </submittedName>
</protein>
<comment type="caution">
    <text evidence="3">The sequence shown here is derived from an EMBL/GenBank/DDBJ whole genome shotgun (WGS) entry which is preliminary data.</text>
</comment>
<dbReference type="RefSeq" id="WP_129604249.1">
    <property type="nucleotide sequence ID" value="NZ_SBLB01000006.1"/>
</dbReference>
<sequence length="149" mass="15880">MHRHSPTTSVVLTAALGLLVAPLLAQPMKPAVSTDIPLNPYKLPPFPVEVLHVKAQPGGGVIFTSYMPVAGRVLPQSETPKPKGAEFPSNAAYFSTQSYDTNGQLTAQQGEVFGRQKAEAPNSDFAVFGTIPTDGPQRLRTRPDPSAET</sequence>
<dbReference type="EMBL" id="SBLB01000006">
    <property type="protein sequence ID" value="RYC68218.1"/>
    <property type="molecule type" value="Genomic_DNA"/>
</dbReference>
<dbReference type="AlphaFoldDB" id="A0A4V1RVW8"/>
<keyword evidence="4" id="KW-1185">Reference proteome</keyword>
<dbReference type="Proteomes" id="UP000290407">
    <property type="component" value="Unassembled WGS sequence"/>
</dbReference>
<evidence type="ECO:0000313" key="4">
    <source>
        <dbReference type="Proteomes" id="UP000290407"/>
    </source>
</evidence>
<reference evidence="3 4" key="1">
    <citation type="submission" date="2019-01" db="EMBL/GenBank/DDBJ databases">
        <title>Spirosoma flava sp. nov., a propanil-degrading bacterium isolated from herbicide-contaminated soil.</title>
        <authorList>
            <person name="Zhang L."/>
            <person name="Jiang J.-D."/>
        </authorList>
    </citation>
    <scope>NUCLEOTIDE SEQUENCE [LARGE SCALE GENOMIC DNA]</scope>
    <source>
        <strain evidence="3 4">TY50</strain>
    </source>
</reference>
<evidence type="ECO:0000313" key="3">
    <source>
        <dbReference type="EMBL" id="RYC68218.1"/>
    </source>
</evidence>
<evidence type="ECO:0000256" key="2">
    <source>
        <dbReference type="SAM" id="SignalP"/>
    </source>
</evidence>
<feature type="signal peptide" evidence="2">
    <location>
        <begin position="1"/>
        <end position="25"/>
    </location>
</feature>
<proteinExistence type="predicted"/>